<dbReference type="Proteomes" id="UP000238348">
    <property type="component" value="Chromosome"/>
</dbReference>
<evidence type="ECO:0000313" key="4">
    <source>
        <dbReference type="Proteomes" id="UP000238348"/>
    </source>
</evidence>
<feature type="region of interest" description="Disordered" evidence="1">
    <location>
        <begin position="487"/>
        <end position="534"/>
    </location>
</feature>
<feature type="compositionally biased region" description="Gly residues" evidence="1">
    <location>
        <begin position="339"/>
        <end position="352"/>
    </location>
</feature>
<dbReference type="EMBL" id="CP012673">
    <property type="protein sequence ID" value="AUX39734.1"/>
    <property type="molecule type" value="Genomic_DNA"/>
</dbReference>
<keyword evidence="2" id="KW-0732">Signal</keyword>
<dbReference type="PROSITE" id="PS51257">
    <property type="entry name" value="PROKAR_LIPOPROTEIN"/>
    <property type="match status" value="1"/>
</dbReference>
<feature type="compositionally biased region" description="Gly residues" evidence="1">
    <location>
        <begin position="414"/>
        <end position="438"/>
    </location>
</feature>
<evidence type="ECO:0008006" key="5">
    <source>
        <dbReference type="Google" id="ProtNLM"/>
    </source>
</evidence>
<feature type="region of interest" description="Disordered" evidence="1">
    <location>
        <begin position="334"/>
        <end position="379"/>
    </location>
</feature>
<dbReference type="RefSeq" id="WP_104977655.1">
    <property type="nucleotide sequence ID" value="NZ_CP012673.1"/>
</dbReference>
<accession>A0A2L0EKC3</accession>
<protein>
    <recommendedName>
        <fullName evidence="5">PGRS family protein</fullName>
    </recommendedName>
</protein>
<dbReference type="AlphaFoldDB" id="A0A2L0EKC3"/>
<feature type="compositionally biased region" description="Gly residues" evidence="1">
    <location>
        <begin position="365"/>
        <end position="379"/>
    </location>
</feature>
<feature type="signal peptide" evidence="2">
    <location>
        <begin position="1"/>
        <end position="23"/>
    </location>
</feature>
<name>A0A2L0EKC3_SORCE</name>
<evidence type="ECO:0000313" key="3">
    <source>
        <dbReference type="EMBL" id="AUX39734.1"/>
    </source>
</evidence>
<reference evidence="3 4" key="1">
    <citation type="submission" date="2015-09" db="EMBL/GenBank/DDBJ databases">
        <title>Sorangium comparison.</title>
        <authorList>
            <person name="Zaburannyi N."/>
            <person name="Bunk B."/>
            <person name="Overmann J."/>
            <person name="Mueller R."/>
        </authorList>
    </citation>
    <scope>NUCLEOTIDE SEQUENCE [LARGE SCALE GENOMIC DNA]</scope>
    <source>
        <strain evidence="3 4">So ce26</strain>
    </source>
</reference>
<feature type="region of interest" description="Disordered" evidence="1">
    <location>
        <begin position="414"/>
        <end position="446"/>
    </location>
</feature>
<proteinExistence type="predicted"/>
<sequence length="534" mass="51427">MRSLRWRHVRRLFAFVACSTSGAGGLSGCMYAEDCNDDRMCLAPPKSPCEVLEPSVGPVMDECGVFVSASAGADGPRAGTRLEPFTSLQQEIVEAQARGLHHVYACGETFEEEVTLISGVHLWGGRRCDDGGWSYGWPFDGPGHPTTIAPPAGIPLRVVGNEGAASTIFGVRVVAADASASDHKSSIAVILSAGAKVKVVSSEVQAGDAKDGEAGEDALIERAKDGVLGNVGADACTANSATGALPAVTVCDDGIESIGGYGGDGGIDVGGDGAPGQPEPAANLEDNGFGGTGADVARCGEGSDGAHGADAGRAAGAVGAGQLSIHGWVGVRGEDGKKGGVGQGGGGGGGSKGRGDMVACRAGRPQGGAAGGSGGSGGCGGRGGKGGGYGGASIGIVALQGSALTLETTQVAAGNGGRGGVGGTGQPGGGGSYGGYGGRPPPGVGDLWPACRGGKGGIGGRGGDAGGGLGGPSYGVASVAAYVSFGPDAPLRPGNAGDGGPAGNASPDDPVGSGAPGLSLPYVQFDAPDPEPPR</sequence>
<evidence type="ECO:0000256" key="2">
    <source>
        <dbReference type="SAM" id="SignalP"/>
    </source>
</evidence>
<evidence type="ECO:0000256" key="1">
    <source>
        <dbReference type="SAM" id="MobiDB-lite"/>
    </source>
</evidence>
<feature type="chain" id="PRO_5014623224" description="PGRS family protein" evidence="2">
    <location>
        <begin position="24"/>
        <end position="534"/>
    </location>
</feature>
<organism evidence="3 4">
    <name type="scientific">Sorangium cellulosum</name>
    <name type="common">Polyangium cellulosum</name>
    <dbReference type="NCBI Taxonomy" id="56"/>
    <lineage>
        <taxon>Bacteria</taxon>
        <taxon>Pseudomonadati</taxon>
        <taxon>Myxococcota</taxon>
        <taxon>Polyangia</taxon>
        <taxon>Polyangiales</taxon>
        <taxon>Polyangiaceae</taxon>
        <taxon>Sorangium</taxon>
    </lineage>
</organism>
<dbReference type="OrthoDB" id="340418at2"/>
<gene>
    <name evidence="3" type="ORF">SOCE26_011290</name>
</gene>